<dbReference type="InterPro" id="IPR025559">
    <property type="entry name" value="Eis_dom"/>
</dbReference>
<dbReference type="Pfam" id="PF13530">
    <property type="entry name" value="SCP2_2"/>
    <property type="match status" value="1"/>
</dbReference>
<organism evidence="2 3">
    <name type="scientific">Stomatobaculum longum</name>
    <dbReference type="NCBI Taxonomy" id="796942"/>
    <lineage>
        <taxon>Bacteria</taxon>
        <taxon>Bacillati</taxon>
        <taxon>Bacillota</taxon>
        <taxon>Clostridia</taxon>
        <taxon>Lachnospirales</taxon>
        <taxon>Lachnospiraceae</taxon>
        <taxon>Stomatobaculum</taxon>
    </lineage>
</organism>
<dbReference type="InterPro" id="IPR016181">
    <property type="entry name" value="Acyl_CoA_acyltransferase"/>
</dbReference>
<dbReference type="GeneID" id="86941845"/>
<gene>
    <name evidence="2" type="ORF">HMPREF9623_02065</name>
</gene>
<dbReference type="Gene3D" id="3.40.630.30">
    <property type="match status" value="1"/>
</dbReference>
<dbReference type="SUPFAM" id="SSF55718">
    <property type="entry name" value="SCP-like"/>
    <property type="match status" value="1"/>
</dbReference>
<comment type="caution">
    <text evidence="2">The sequence shown here is derived from an EMBL/GenBank/DDBJ whole genome shotgun (WGS) entry which is preliminary data.</text>
</comment>
<protein>
    <recommendedName>
        <fullName evidence="1">N-acetyltransferase domain-containing protein</fullName>
    </recommendedName>
</protein>
<dbReference type="GO" id="GO:0030649">
    <property type="term" value="P:aminoglycoside antibiotic catabolic process"/>
    <property type="evidence" value="ECO:0007669"/>
    <property type="project" value="TreeGrafter"/>
</dbReference>
<dbReference type="PANTHER" id="PTHR37817:SF1">
    <property type="entry name" value="N-ACETYLTRANSFERASE EIS"/>
    <property type="match status" value="1"/>
</dbReference>
<dbReference type="InterPro" id="IPR036527">
    <property type="entry name" value="SCP2_sterol-bd_dom_sf"/>
</dbReference>
<sequence>MQVKKLEQTEKERTRKLYEEAFPEDSARMRDFYYASRMRENTVYVIENEQEVEGMLCLNPCRVRFGREELTLSYIVAVATGQKYRRRGIMRRILTEALREEYAAGKPFVFLEPANPAYYTPFQFAYASRREKRILKNDACYHCRAVDVGDESLLNELSACCNAILAEKYDIFCLRSPDYLRRVCGEVSAGEGRVLSVRERQASGGEKLIGMEVFDYPDTREQDARVVLPDAATLKCCGTEPFIMARILSLPAFFAGISLREEVAAEERKFFFSLKDPLIAENNGVFLLRATKRGSFVERLSAETERRQHVTALTPEELVTVFFGMQRAPWAEELTSYRAYFDEEM</sequence>
<accession>A0AA36Y324</accession>
<name>A0AA36Y324_9FIRM</name>
<dbReference type="Gene3D" id="3.30.1050.10">
    <property type="entry name" value="SCP2 sterol-binding domain"/>
    <property type="match status" value="1"/>
</dbReference>
<dbReference type="PROSITE" id="PS51186">
    <property type="entry name" value="GNAT"/>
    <property type="match status" value="1"/>
</dbReference>
<dbReference type="RefSeq" id="WP_009533871.1">
    <property type="nucleotide sequence ID" value="NZ_JH590865.1"/>
</dbReference>
<dbReference type="GO" id="GO:0034069">
    <property type="term" value="F:aminoglycoside N-acetyltransferase activity"/>
    <property type="evidence" value="ECO:0007669"/>
    <property type="project" value="TreeGrafter"/>
</dbReference>
<dbReference type="EMBL" id="AGEL01000016">
    <property type="protein sequence ID" value="EHO15584.1"/>
    <property type="molecule type" value="Genomic_DNA"/>
</dbReference>
<evidence type="ECO:0000313" key="2">
    <source>
        <dbReference type="EMBL" id="EHO15584.1"/>
    </source>
</evidence>
<dbReference type="InterPro" id="IPR000182">
    <property type="entry name" value="GNAT_dom"/>
</dbReference>
<evidence type="ECO:0000259" key="1">
    <source>
        <dbReference type="PROSITE" id="PS51186"/>
    </source>
</evidence>
<feature type="domain" description="N-acetyltransferase" evidence="1">
    <location>
        <begin position="1"/>
        <end position="147"/>
    </location>
</feature>
<dbReference type="SUPFAM" id="SSF55729">
    <property type="entry name" value="Acyl-CoA N-acyltransferases (Nat)"/>
    <property type="match status" value="1"/>
</dbReference>
<dbReference type="Proteomes" id="UP000018466">
    <property type="component" value="Unassembled WGS sequence"/>
</dbReference>
<keyword evidence="3" id="KW-1185">Reference proteome</keyword>
<proteinExistence type="predicted"/>
<dbReference type="AlphaFoldDB" id="A0AA36Y324"/>
<dbReference type="PANTHER" id="PTHR37817">
    <property type="entry name" value="N-ACETYLTRANSFERASE EIS"/>
    <property type="match status" value="1"/>
</dbReference>
<dbReference type="CDD" id="cd04301">
    <property type="entry name" value="NAT_SF"/>
    <property type="match status" value="1"/>
</dbReference>
<reference evidence="2 3" key="1">
    <citation type="submission" date="2011-10" db="EMBL/GenBank/DDBJ databases">
        <title>The Genome Sequence of Lachnospiraceae bacterium ACC2.</title>
        <authorList>
            <consortium name="The Broad Institute Genome Sequencing Platform"/>
            <person name="Earl A."/>
            <person name="Ward D."/>
            <person name="Feldgarden M."/>
            <person name="Gevers D."/>
            <person name="Sizova M."/>
            <person name="Hazen A."/>
            <person name="Epstein S."/>
            <person name="Young S.K."/>
            <person name="Zeng Q."/>
            <person name="Gargeya S."/>
            <person name="Fitzgerald M."/>
            <person name="Haas B."/>
            <person name="Abouelleil A."/>
            <person name="Alvarado L."/>
            <person name="Arachchi H.M."/>
            <person name="Berlin A."/>
            <person name="Brown A."/>
            <person name="Chapman S.B."/>
            <person name="Chen Z."/>
            <person name="Dunbar C."/>
            <person name="Freedman E."/>
            <person name="Gearin G."/>
            <person name="Goldberg J."/>
            <person name="Griggs A."/>
            <person name="Gujja S."/>
            <person name="Heiman D."/>
            <person name="Howarth C."/>
            <person name="Larson L."/>
            <person name="Lui A."/>
            <person name="MacDonald P.J.P."/>
            <person name="Montmayeur A."/>
            <person name="Murphy C."/>
            <person name="Neiman D."/>
            <person name="Pearson M."/>
            <person name="Priest M."/>
            <person name="Roberts A."/>
            <person name="Saif S."/>
            <person name="Shea T."/>
            <person name="Shenoy N."/>
            <person name="Sisk P."/>
            <person name="Stolte C."/>
            <person name="Sykes S."/>
            <person name="Wortman J."/>
            <person name="Nusbaum C."/>
            <person name="Birren B."/>
        </authorList>
    </citation>
    <scope>NUCLEOTIDE SEQUENCE [LARGE SCALE GENOMIC DNA]</scope>
    <source>
        <strain evidence="2 3">ACC2</strain>
    </source>
</reference>
<dbReference type="InterPro" id="IPR051554">
    <property type="entry name" value="Acetyltransferase_Eis"/>
</dbReference>
<dbReference type="Pfam" id="PF13527">
    <property type="entry name" value="Acetyltransf_9"/>
    <property type="match status" value="1"/>
</dbReference>
<evidence type="ECO:0000313" key="3">
    <source>
        <dbReference type="Proteomes" id="UP000018466"/>
    </source>
</evidence>